<protein>
    <recommendedName>
        <fullName evidence="5">RING-CH-type domain-containing protein</fullName>
    </recommendedName>
</protein>
<name>A0A6C0CJB7_9ZZZZ</name>
<dbReference type="Gene3D" id="3.30.40.10">
    <property type="entry name" value="Zinc/RING finger domain, C3HC4 (zinc finger)"/>
    <property type="match status" value="1"/>
</dbReference>
<dbReference type="EMBL" id="MN739436">
    <property type="protein sequence ID" value="QHT04688.1"/>
    <property type="molecule type" value="Genomic_DNA"/>
</dbReference>
<organism evidence="6">
    <name type="scientific">viral metagenome</name>
    <dbReference type="NCBI Taxonomy" id="1070528"/>
    <lineage>
        <taxon>unclassified sequences</taxon>
        <taxon>metagenomes</taxon>
        <taxon>organismal metagenomes</taxon>
    </lineage>
</organism>
<dbReference type="GO" id="GO:0008270">
    <property type="term" value="F:zinc ion binding"/>
    <property type="evidence" value="ECO:0007669"/>
    <property type="project" value="UniProtKB-KW"/>
</dbReference>
<dbReference type="PANTHER" id="PTHR46347">
    <property type="entry name" value="RING/FYVE/PHD ZINC FINGER SUPERFAMILY PROTEIN"/>
    <property type="match status" value="1"/>
</dbReference>
<accession>A0A6C0CJB7</accession>
<dbReference type="PROSITE" id="PS51292">
    <property type="entry name" value="ZF_RING_CH"/>
    <property type="match status" value="1"/>
</dbReference>
<keyword evidence="4" id="KW-0472">Membrane</keyword>
<reference evidence="6" key="1">
    <citation type="journal article" date="2020" name="Nature">
        <title>Giant virus diversity and host interactions through global metagenomics.</title>
        <authorList>
            <person name="Schulz F."/>
            <person name="Roux S."/>
            <person name="Paez-Espino D."/>
            <person name="Jungbluth S."/>
            <person name="Walsh D.A."/>
            <person name="Denef V.J."/>
            <person name="McMahon K.D."/>
            <person name="Konstantinidis K.T."/>
            <person name="Eloe-Fadrosh E.A."/>
            <person name="Kyrpides N.C."/>
            <person name="Woyke T."/>
        </authorList>
    </citation>
    <scope>NUCLEOTIDE SEQUENCE</scope>
    <source>
        <strain evidence="6">GVMAG-M-3300021343-4</strain>
    </source>
</reference>
<evidence type="ECO:0000313" key="6">
    <source>
        <dbReference type="EMBL" id="QHT04688.1"/>
    </source>
</evidence>
<keyword evidence="3" id="KW-0862">Zinc</keyword>
<dbReference type="SMART" id="SM00744">
    <property type="entry name" value="RINGv"/>
    <property type="match status" value="1"/>
</dbReference>
<dbReference type="AlphaFoldDB" id="A0A6C0CJB7"/>
<keyword evidence="1" id="KW-0479">Metal-binding</keyword>
<dbReference type="SUPFAM" id="SSF57850">
    <property type="entry name" value="RING/U-box"/>
    <property type="match status" value="1"/>
</dbReference>
<proteinExistence type="predicted"/>
<feature type="transmembrane region" description="Helical" evidence="4">
    <location>
        <begin position="121"/>
        <end position="140"/>
    </location>
</feature>
<sequence length="259" mass="29314">MTMDMSIDIQTPRAFTSPREVELKCRVCLENDGLCNLISPCDCDGSMKYVHLKCIQHFETIYQHASRGTCPNCKSEYNETYTPPASIVYESVNLVPEIPSVPVITRPETPMSSVWNDSIKFLGLFSSVSLFTFYLLLVGGEIKQMAQSDNLTPSEISVVMAYYMVCVLFYAVLIFAYYMKKNRNLSVMKHMYVITFSSIFVLFSVIMSAIVIGVMTQHYKGFKISFIVISVLNTIGLIACIRLIYKKDNLRIGDATRIV</sequence>
<keyword evidence="4" id="KW-1133">Transmembrane helix</keyword>
<feature type="transmembrane region" description="Helical" evidence="4">
    <location>
        <begin position="224"/>
        <end position="245"/>
    </location>
</feature>
<keyword evidence="4" id="KW-0812">Transmembrane</keyword>
<feature type="domain" description="RING-CH-type" evidence="5">
    <location>
        <begin position="17"/>
        <end position="80"/>
    </location>
</feature>
<evidence type="ECO:0000256" key="3">
    <source>
        <dbReference type="ARBA" id="ARBA00022833"/>
    </source>
</evidence>
<evidence type="ECO:0000259" key="5">
    <source>
        <dbReference type="PROSITE" id="PS51292"/>
    </source>
</evidence>
<dbReference type="PANTHER" id="PTHR46347:SF1">
    <property type="entry name" value="RING_FYVE_PHD ZINC FINGER SUPERFAMILY PROTEIN"/>
    <property type="match status" value="1"/>
</dbReference>
<evidence type="ECO:0000256" key="2">
    <source>
        <dbReference type="ARBA" id="ARBA00022771"/>
    </source>
</evidence>
<dbReference type="InterPro" id="IPR011016">
    <property type="entry name" value="Znf_RING-CH"/>
</dbReference>
<dbReference type="InterPro" id="IPR013083">
    <property type="entry name" value="Znf_RING/FYVE/PHD"/>
</dbReference>
<dbReference type="Pfam" id="PF12906">
    <property type="entry name" value="RINGv"/>
    <property type="match status" value="1"/>
</dbReference>
<feature type="transmembrane region" description="Helical" evidence="4">
    <location>
        <begin position="160"/>
        <end position="179"/>
    </location>
</feature>
<evidence type="ECO:0000256" key="4">
    <source>
        <dbReference type="SAM" id="Phobius"/>
    </source>
</evidence>
<keyword evidence="2" id="KW-0863">Zinc-finger</keyword>
<dbReference type="CDD" id="cd16495">
    <property type="entry name" value="RING_CH-C4HC3_MARCH"/>
    <property type="match status" value="1"/>
</dbReference>
<evidence type="ECO:0000256" key="1">
    <source>
        <dbReference type="ARBA" id="ARBA00022723"/>
    </source>
</evidence>
<feature type="transmembrane region" description="Helical" evidence="4">
    <location>
        <begin position="191"/>
        <end position="212"/>
    </location>
</feature>